<sequence length="50" mass="5649">MEFWVVFIQTVVKMILVAAVAFGGIRFGKFLRDRKDAKVAAEQVSTSMQK</sequence>
<reference evidence="2 3" key="1">
    <citation type="journal article" date="2019" name="Anaerobe">
        <title>Detection of Robinsoniella peoriensis in multiple bone samples of a trauma patient.</title>
        <authorList>
            <person name="Schrottner P."/>
            <person name="Hartwich K."/>
            <person name="Bunk B."/>
            <person name="Schober I."/>
            <person name="Helbig S."/>
            <person name="Rudolph W.W."/>
            <person name="Gunzer F."/>
        </authorList>
    </citation>
    <scope>NUCLEOTIDE SEQUENCE [LARGE SCALE GENOMIC DNA]</scope>
    <source>
        <strain evidence="2 3">DSM 106044</strain>
    </source>
</reference>
<dbReference type="Proteomes" id="UP000306509">
    <property type="component" value="Unassembled WGS sequence"/>
</dbReference>
<keyword evidence="1" id="KW-0812">Transmembrane</keyword>
<name>A0A4U8Q892_9FIRM</name>
<gene>
    <name evidence="2" type="ORF">DSM106044_02563</name>
</gene>
<evidence type="ECO:0000313" key="3">
    <source>
        <dbReference type="Proteomes" id="UP000306509"/>
    </source>
</evidence>
<feature type="transmembrane region" description="Helical" evidence="1">
    <location>
        <begin position="6"/>
        <end position="25"/>
    </location>
</feature>
<dbReference type="RefSeq" id="WP_197041669.1">
    <property type="nucleotide sequence ID" value="NZ_JBHTNY010000008.1"/>
</dbReference>
<keyword evidence="3" id="KW-1185">Reference proteome</keyword>
<organism evidence="2 3">
    <name type="scientific">Robinsoniella peoriensis</name>
    <dbReference type="NCBI Taxonomy" id="180332"/>
    <lineage>
        <taxon>Bacteria</taxon>
        <taxon>Bacillati</taxon>
        <taxon>Bacillota</taxon>
        <taxon>Clostridia</taxon>
        <taxon>Lachnospirales</taxon>
        <taxon>Lachnospiraceae</taxon>
        <taxon>Robinsoniella</taxon>
    </lineage>
</organism>
<keyword evidence="1" id="KW-1133">Transmembrane helix</keyword>
<accession>A0A4U8Q892</accession>
<keyword evidence="1" id="KW-0472">Membrane</keyword>
<evidence type="ECO:0000256" key="1">
    <source>
        <dbReference type="SAM" id="Phobius"/>
    </source>
</evidence>
<protein>
    <submittedName>
        <fullName evidence="2">Uncharacterized protein</fullName>
    </submittedName>
</protein>
<proteinExistence type="predicted"/>
<dbReference type="AlphaFoldDB" id="A0A4U8Q892"/>
<evidence type="ECO:0000313" key="2">
    <source>
        <dbReference type="EMBL" id="TLD00614.1"/>
    </source>
</evidence>
<comment type="caution">
    <text evidence="2">The sequence shown here is derived from an EMBL/GenBank/DDBJ whole genome shotgun (WGS) entry which is preliminary data.</text>
</comment>
<dbReference type="EMBL" id="QGQD01000052">
    <property type="protein sequence ID" value="TLD00614.1"/>
    <property type="molecule type" value="Genomic_DNA"/>
</dbReference>
<dbReference type="STRING" id="180332.GCA_000797495_02855"/>